<dbReference type="PANTHER" id="PTHR30143">
    <property type="entry name" value="ACID HYDRATASE"/>
    <property type="match status" value="1"/>
</dbReference>
<evidence type="ECO:0000256" key="3">
    <source>
        <dbReference type="ARBA" id="ARBA00023239"/>
    </source>
</evidence>
<evidence type="ECO:0000259" key="4">
    <source>
        <dbReference type="Pfam" id="PF01557"/>
    </source>
</evidence>
<gene>
    <name evidence="5" type="ORF">ABS648_07535</name>
</gene>
<dbReference type="EMBL" id="CP158373">
    <property type="protein sequence ID" value="XBY65608.1"/>
    <property type="molecule type" value="Genomic_DNA"/>
</dbReference>
<protein>
    <submittedName>
        <fullName evidence="5">Fumarylacetoacetate hydrolase family protein</fullName>
    </submittedName>
</protein>
<reference evidence="5" key="1">
    <citation type="submission" date="2023-08" db="EMBL/GenBank/DDBJ databases">
        <title>Increased levels of nutrients transform a symbiont into a lethal pathobiont.</title>
        <authorList>
            <person name="Lachnit T."/>
            <person name="Ulrich L."/>
            <person name="Willmer F.M."/>
            <person name="Hasenbein T."/>
            <person name="Steiner L.X."/>
            <person name="Wolters M."/>
            <person name="Herbst E.M."/>
            <person name="Deines P."/>
        </authorList>
    </citation>
    <scope>NUCLEOTIDE SEQUENCE</scope>
    <source>
        <strain evidence="5">T3</strain>
    </source>
</reference>
<dbReference type="GO" id="GO:0008684">
    <property type="term" value="F:2-oxopent-4-enoate hydratase activity"/>
    <property type="evidence" value="ECO:0007669"/>
    <property type="project" value="TreeGrafter"/>
</dbReference>
<dbReference type="PANTHER" id="PTHR30143:SF0">
    <property type="entry name" value="2-KETO-4-PENTENOATE HYDRATASE"/>
    <property type="match status" value="1"/>
</dbReference>
<evidence type="ECO:0000313" key="5">
    <source>
        <dbReference type="EMBL" id="XBY65608.1"/>
    </source>
</evidence>
<dbReference type="GO" id="GO:0005737">
    <property type="term" value="C:cytoplasm"/>
    <property type="evidence" value="ECO:0007669"/>
    <property type="project" value="TreeGrafter"/>
</dbReference>
<dbReference type="InterPro" id="IPR050772">
    <property type="entry name" value="Hydratase-Decarb/MhpD_sf"/>
</dbReference>
<comment type="similarity">
    <text evidence="1">Belongs to the hydratase/decarboxylase family.</text>
</comment>
<organism evidence="5">
    <name type="scientific">Pseudomonas solani</name>
    <dbReference type="NCBI Taxonomy" id="2731552"/>
    <lineage>
        <taxon>Bacteria</taxon>
        <taxon>Pseudomonadati</taxon>
        <taxon>Pseudomonadota</taxon>
        <taxon>Gammaproteobacteria</taxon>
        <taxon>Pseudomonadales</taxon>
        <taxon>Pseudomonadaceae</taxon>
        <taxon>Pseudomonas</taxon>
    </lineage>
</organism>
<dbReference type="RefSeq" id="WP_350447963.1">
    <property type="nucleotide sequence ID" value="NZ_CP158373.1"/>
</dbReference>
<proteinExistence type="inferred from homology"/>
<evidence type="ECO:0000256" key="2">
    <source>
        <dbReference type="ARBA" id="ARBA00022797"/>
    </source>
</evidence>
<keyword evidence="3" id="KW-0456">Lyase</keyword>
<dbReference type="GO" id="GO:0016787">
    <property type="term" value="F:hydrolase activity"/>
    <property type="evidence" value="ECO:0007669"/>
    <property type="project" value="UniProtKB-KW"/>
</dbReference>
<dbReference type="InterPro" id="IPR011234">
    <property type="entry name" value="Fumarylacetoacetase-like_C"/>
</dbReference>
<dbReference type="Gene3D" id="3.90.850.10">
    <property type="entry name" value="Fumarylacetoacetase-like, C-terminal domain"/>
    <property type="match status" value="1"/>
</dbReference>
<keyword evidence="2" id="KW-0058">Aromatic hydrocarbons catabolism</keyword>
<evidence type="ECO:0000256" key="1">
    <source>
        <dbReference type="ARBA" id="ARBA00010715"/>
    </source>
</evidence>
<keyword evidence="5" id="KW-0378">Hydrolase</keyword>
<feature type="domain" description="Fumarylacetoacetase-like C-terminal" evidence="4">
    <location>
        <begin position="99"/>
        <end position="251"/>
    </location>
</feature>
<accession>A0AAU7Y6M5</accession>
<dbReference type="SUPFAM" id="SSF56529">
    <property type="entry name" value="FAH"/>
    <property type="match status" value="1"/>
</dbReference>
<sequence length="266" mass="28247">MSTDIARIATALDRAARQAEPLAQFSASSPFSLDEAYLIQRASMARRYADGERMVGVKLGFTSRAKMIQMGVDSLIWGWLTDAMLEEDGGVVDLGRFIHPRAEPEVCFVTRRAIERPLTQLEAADYLEAVAPAIEIIDSRYQAFKFSLEDVVADNCSSSGLVVGAWSRDFAGLANAGVLMRIDGRVVQAGSTAAILGHPLRSLVQASQLLARAEIALPAGSLIMAGAATAAEALTPGAHVSVEIAGYGECGFTCSAARARQQGTRA</sequence>
<dbReference type="AlphaFoldDB" id="A0AAU7Y6M5"/>
<dbReference type="InterPro" id="IPR036663">
    <property type="entry name" value="Fumarylacetoacetase_C_sf"/>
</dbReference>
<dbReference type="Pfam" id="PF01557">
    <property type="entry name" value="FAA_hydrolase"/>
    <property type="match status" value="1"/>
</dbReference>
<name>A0AAU7Y6M5_9PSED</name>